<protein>
    <recommendedName>
        <fullName evidence="4">Thioredoxin domain-containing protein</fullName>
    </recommendedName>
</protein>
<sequence>MLKYLKSQVMNKYLVVTIIISFFLFLGGALLFSRQTNSPSLPPLSQSDLPDHLVYFWGDGCPHCANVQAFFDSWENFEKAGIEKLETWKNKENNYRLQQVGAFCQIPKNQIGVPLLFTPEGKCISGDTPIIDHLKGLTF</sequence>
<dbReference type="Proteomes" id="UP000178999">
    <property type="component" value="Unassembled WGS sequence"/>
</dbReference>
<evidence type="ECO:0008006" key="4">
    <source>
        <dbReference type="Google" id="ProtNLM"/>
    </source>
</evidence>
<accession>A0A1F8CV48</accession>
<evidence type="ECO:0000256" key="1">
    <source>
        <dbReference type="SAM" id="Phobius"/>
    </source>
</evidence>
<gene>
    <name evidence="2" type="ORF">A2382_01160</name>
</gene>
<comment type="caution">
    <text evidence="2">The sequence shown here is derived from an EMBL/GenBank/DDBJ whole genome shotgun (WGS) entry which is preliminary data.</text>
</comment>
<reference evidence="2 3" key="1">
    <citation type="journal article" date="2016" name="Nat. Commun.">
        <title>Thousands of microbial genomes shed light on interconnected biogeochemical processes in an aquifer system.</title>
        <authorList>
            <person name="Anantharaman K."/>
            <person name="Brown C.T."/>
            <person name="Hug L.A."/>
            <person name="Sharon I."/>
            <person name="Castelle C.J."/>
            <person name="Probst A.J."/>
            <person name="Thomas B.C."/>
            <person name="Singh A."/>
            <person name="Wilkins M.J."/>
            <person name="Karaoz U."/>
            <person name="Brodie E.L."/>
            <person name="Williams K.H."/>
            <person name="Hubbard S.S."/>
            <person name="Banfield J.F."/>
        </authorList>
    </citation>
    <scope>NUCLEOTIDE SEQUENCE [LARGE SCALE GENOMIC DNA]</scope>
</reference>
<keyword evidence="1" id="KW-1133">Transmembrane helix</keyword>
<dbReference type="AlphaFoldDB" id="A0A1F8CV48"/>
<organism evidence="2 3">
    <name type="scientific">Candidatus Woesebacteria bacterium RIFOXYB1_FULL_38_16</name>
    <dbReference type="NCBI Taxonomy" id="1802538"/>
    <lineage>
        <taxon>Bacteria</taxon>
        <taxon>Candidatus Woeseibacteriota</taxon>
    </lineage>
</organism>
<evidence type="ECO:0000313" key="2">
    <source>
        <dbReference type="EMBL" id="OGM80213.1"/>
    </source>
</evidence>
<feature type="transmembrane region" description="Helical" evidence="1">
    <location>
        <begin position="12"/>
        <end position="32"/>
    </location>
</feature>
<dbReference type="STRING" id="1802538.A2382_01160"/>
<dbReference type="EMBL" id="MGHY01000002">
    <property type="protein sequence ID" value="OGM80213.1"/>
    <property type="molecule type" value="Genomic_DNA"/>
</dbReference>
<name>A0A1F8CV48_9BACT</name>
<proteinExistence type="predicted"/>
<keyword evidence="1" id="KW-0472">Membrane</keyword>
<dbReference type="InterPro" id="IPR017937">
    <property type="entry name" value="Thioredoxin_CS"/>
</dbReference>
<evidence type="ECO:0000313" key="3">
    <source>
        <dbReference type="Proteomes" id="UP000178999"/>
    </source>
</evidence>
<dbReference type="InterPro" id="IPR036249">
    <property type="entry name" value="Thioredoxin-like_sf"/>
</dbReference>
<dbReference type="SUPFAM" id="SSF52833">
    <property type="entry name" value="Thioredoxin-like"/>
    <property type="match status" value="1"/>
</dbReference>
<keyword evidence="1" id="KW-0812">Transmembrane</keyword>
<dbReference type="PROSITE" id="PS00194">
    <property type="entry name" value="THIOREDOXIN_1"/>
    <property type="match status" value="1"/>
</dbReference>